<accession>A0ABY2DLR0</accession>
<name>A0ABY2DLR0_9ACTN</name>
<dbReference type="Proteomes" id="UP000295626">
    <property type="component" value="Unassembled WGS sequence"/>
</dbReference>
<sequence>MTPETSTENTPTAGTALTAVEQVAGELREAVLTVAATGALLERTGHGCAHPAIRQATRCAEDALDLAGEAERMLSDGVHRLRAHAGYEPPAGIGALVDVLDSTSKQFDAAAGRVRTFPARIVAAGQQLAEAGHPEEVTAGVVEKWEQAAGELSLMTASLSAAAGTLATYTRGVSGAGTATA</sequence>
<gene>
    <name evidence="1" type="ORF">E1091_06790</name>
</gene>
<evidence type="ECO:0008006" key="3">
    <source>
        <dbReference type="Google" id="ProtNLM"/>
    </source>
</evidence>
<dbReference type="EMBL" id="SMKE01000165">
    <property type="protein sequence ID" value="TDB99490.1"/>
    <property type="molecule type" value="Genomic_DNA"/>
</dbReference>
<organism evidence="1 2">
    <name type="scientific">Micromonospora fluostatini</name>
    <dbReference type="NCBI Taxonomy" id="1629071"/>
    <lineage>
        <taxon>Bacteria</taxon>
        <taxon>Bacillati</taxon>
        <taxon>Actinomycetota</taxon>
        <taxon>Actinomycetes</taxon>
        <taxon>Micromonosporales</taxon>
        <taxon>Micromonosporaceae</taxon>
        <taxon>Micromonospora</taxon>
    </lineage>
</organism>
<evidence type="ECO:0000313" key="1">
    <source>
        <dbReference type="EMBL" id="TDB99490.1"/>
    </source>
</evidence>
<reference evidence="1 2" key="1">
    <citation type="submission" date="2019-02" db="EMBL/GenBank/DDBJ databases">
        <title>Draft genome sequences of novel Actinobacteria.</title>
        <authorList>
            <person name="Sahin N."/>
            <person name="Ay H."/>
            <person name="Saygin H."/>
        </authorList>
    </citation>
    <scope>NUCLEOTIDE SEQUENCE [LARGE SCALE GENOMIC DNA]</scope>
    <source>
        <strain evidence="1 2">JCM 30529</strain>
    </source>
</reference>
<protein>
    <recommendedName>
        <fullName evidence="3">Chemotaxis protein</fullName>
    </recommendedName>
</protein>
<comment type="caution">
    <text evidence="1">The sequence shown here is derived from an EMBL/GenBank/DDBJ whole genome shotgun (WGS) entry which is preliminary data.</text>
</comment>
<evidence type="ECO:0000313" key="2">
    <source>
        <dbReference type="Proteomes" id="UP000295626"/>
    </source>
</evidence>
<keyword evidence="2" id="KW-1185">Reference proteome</keyword>
<proteinExistence type="predicted"/>